<evidence type="ECO:0000313" key="5">
    <source>
        <dbReference type="Proteomes" id="UP001139409"/>
    </source>
</evidence>
<sequence length="376" mass="41425">MISQAELSEITDLRHALHQHPELSGFEVNTAGRILEFLGEHPGRTIVKGIGGQGILLVYDSKAPGKTIMFRADMDALPIQEESSGLSYKSKTDGVAHLCGHDGHSAILAGFARYLDKAGVTSGQVLLLFQPSEENGKGAFSVLGDPRFSFEPDMVFAFHNLPGYEMGMPVYRKDTFACASTGMIIRLTGRTAHAAEPQKGISPESAIERILLFVRGFRQSLPSDTIITTTHIQMGEKAFGIAPGMGELYFTLRSERTEMLDNVCKQLEEKVREIALEEGLGCVVEKTEYFPATVNADEPLSVLKNAIESLSFQGEEINTPFRWSEDFAWFTGRYPGVLFGLGSGKDQPPLHHPEYNFPDELIPTGIQLFKEILKNV</sequence>
<dbReference type="PANTHER" id="PTHR11014">
    <property type="entry name" value="PEPTIDASE M20 FAMILY MEMBER"/>
    <property type="match status" value="1"/>
</dbReference>
<dbReference type="EMBL" id="JAIXNE010000007">
    <property type="protein sequence ID" value="MCA6078731.1"/>
    <property type="molecule type" value="Genomic_DNA"/>
</dbReference>
<dbReference type="InterPro" id="IPR002933">
    <property type="entry name" value="Peptidase_M20"/>
</dbReference>
<gene>
    <name evidence="4" type="ORF">LDX50_27905</name>
</gene>
<organism evidence="4 5">
    <name type="scientific">Fulvivirga sedimenti</name>
    <dbReference type="NCBI Taxonomy" id="2879465"/>
    <lineage>
        <taxon>Bacteria</taxon>
        <taxon>Pseudomonadati</taxon>
        <taxon>Bacteroidota</taxon>
        <taxon>Cytophagia</taxon>
        <taxon>Cytophagales</taxon>
        <taxon>Fulvivirgaceae</taxon>
        <taxon>Fulvivirga</taxon>
    </lineage>
</organism>
<feature type="binding site" evidence="2">
    <location>
        <position position="159"/>
    </location>
    <ligand>
        <name>Mn(2+)</name>
        <dbReference type="ChEBI" id="CHEBI:29035"/>
        <label>2</label>
    </ligand>
</feature>
<dbReference type="Pfam" id="PF07687">
    <property type="entry name" value="M20_dimer"/>
    <property type="match status" value="1"/>
</dbReference>
<dbReference type="GO" id="GO:0016787">
    <property type="term" value="F:hydrolase activity"/>
    <property type="evidence" value="ECO:0007669"/>
    <property type="project" value="UniProtKB-KW"/>
</dbReference>
<dbReference type="PANTHER" id="PTHR11014:SF169">
    <property type="entry name" value="CLAN MH, FAMILY M20, PEPTIDASE T-LIKE METALLOPEPTIDASE"/>
    <property type="match status" value="1"/>
</dbReference>
<feature type="domain" description="Peptidase M20 dimerisation" evidence="3">
    <location>
        <begin position="181"/>
        <end position="277"/>
    </location>
</feature>
<dbReference type="PIRSF" id="PIRSF005962">
    <property type="entry name" value="Pept_M20D_amidohydro"/>
    <property type="match status" value="1"/>
</dbReference>
<proteinExistence type="predicted"/>
<keyword evidence="2" id="KW-0464">Manganese</keyword>
<keyword evidence="2" id="KW-0479">Metal-binding</keyword>
<dbReference type="Gene3D" id="3.30.70.360">
    <property type="match status" value="1"/>
</dbReference>
<accession>A0A9X1HW41</accession>
<dbReference type="InterPro" id="IPR017439">
    <property type="entry name" value="Amidohydrolase"/>
</dbReference>
<dbReference type="InterPro" id="IPR011650">
    <property type="entry name" value="Peptidase_M20_dimer"/>
</dbReference>
<feature type="binding site" evidence="2">
    <location>
        <position position="351"/>
    </location>
    <ligand>
        <name>Mn(2+)</name>
        <dbReference type="ChEBI" id="CHEBI:29035"/>
        <label>2</label>
    </ligand>
</feature>
<reference evidence="4" key="1">
    <citation type="submission" date="2021-09" db="EMBL/GenBank/DDBJ databases">
        <title>Fulvivirga sp. isolated from coastal sediment.</title>
        <authorList>
            <person name="Yu H."/>
        </authorList>
    </citation>
    <scope>NUCLEOTIDE SEQUENCE</scope>
    <source>
        <strain evidence="4">1062</strain>
    </source>
</reference>
<dbReference type="SUPFAM" id="SSF53187">
    <property type="entry name" value="Zn-dependent exopeptidases"/>
    <property type="match status" value="1"/>
</dbReference>
<feature type="binding site" evidence="2">
    <location>
        <position position="101"/>
    </location>
    <ligand>
        <name>Mn(2+)</name>
        <dbReference type="ChEBI" id="CHEBI:29035"/>
        <label>2</label>
    </ligand>
</feature>
<keyword evidence="1" id="KW-0378">Hydrolase</keyword>
<feature type="binding site" evidence="2">
    <location>
        <position position="99"/>
    </location>
    <ligand>
        <name>Mn(2+)</name>
        <dbReference type="ChEBI" id="CHEBI:29035"/>
        <label>2</label>
    </ligand>
</feature>
<comment type="caution">
    <text evidence="4">The sequence shown here is derived from an EMBL/GenBank/DDBJ whole genome shotgun (WGS) entry which is preliminary data.</text>
</comment>
<dbReference type="AlphaFoldDB" id="A0A9X1HW41"/>
<evidence type="ECO:0000259" key="3">
    <source>
        <dbReference type="Pfam" id="PF07687"/>
    </source>
</evidence>
<dbReference type="Gene3D" id="3.40.630.10">
    <property type="entry name" value="Zn peptidases"/>
    <property type="match status" value="1"/>
</dbReference>
<dbReference type="RefSeq" id="WP_225699592.1">
    <property type="nucleotide sequence ID" value="NZ_JAIXNE010000007.1"/>
</dbReference>
<evidence type="ECO:0000313" key="4">
    <source>
        <dbReference type="EMBL" id="MCA6078731.1"/>
    </source>
</evidence>
<evidence type="ECO:0000256" key="2">
    <source>
        <dbReference type="PIRSR" id="PIRSR005962-1"/>
    </source>
</evidence>
<dbReference type="Pfam" id="PF01546">
    <property type="entry name" value="Peptidase_M20"/>
    <property type="match status" value="1"/>
</dbReference>
<feature type="binding site" evidence="2">
    <location>
        <position position="134"/>
    </location>
    <ligand>
        <name>Mn(2+)</name>
        <dbReference type="ChEBI" id="CHEBI:29035"/>
        <label>2</label>
    </ligand>
</feature>
<protein>
    <submittedName>
        <fullName evidence="4">Amidohydrolase</fullName>
    </submittedName>
</protein>
<evidence type="ECO:0000256" key="1">
    <source>
        <dbReference type="ARBA" id="ARBA00022801"/>
    </source>
</evidence>
<dbReference type="SUPFAM" id="SSF55031">
    <property type="entry name" value="Bacterial exopeptidase dimerisation domain"/>
    <property type="match status" value="1"/>
</dbReference>
<comment type="cofactor">
    <cofactor evidence="2">
        <name>Mn(2+)</name>
        <dbReference type="ChEBI" id="CHEBI:29035"/>
    </cofactor>
    <text evidence="2">The Mn(2+) ion enhances activity.</text>
</comment>
<dbReference type="NCBIfam" id="TIGR01891">
    <property type="entry name" value="amidohydrolases"/>
    <property type="match status" value="1"/>
</dbReference>
<dbReference type="InterPro" id="IPR036264">
    <property type="entry name" value="Bact_exopeptidase_dim_dom"/>
</dbReference>
<keyword evidence="5" id="KW-1185">Reference proteome</keyword>
<name>A0A9X1HW41_9BACT</name>
<dbReference type="GO" id="GO:0046872">
    <property type="term" value="F:metal ion binding"/>
    <property type="evidence" value="ECO:0007669"/>
    <property type="project" value="UniProtKB-KW"/>
</dbReference>
<dbReference type="Proteomes" id="UP001139409">
    <property type="component" value="Unassembled WGS sequence"/>
</dbReference>